<organism evidence="2 3">
    <name type="scientific">Faecalicatena orotica</name>
    <dbReference type="NCBI Taxonomy" id="1544"/>
    <lineage>
        <taxon>Bacteria</taxon>
        <taxon>Bacillati</taxon>
        <taxon>Bacillota</taxon>
        <taxon>Clostridia</taxon>
        <taxon>Lachnospirales</taxon>
        <taxon>Lachnospiraceae</taxon>
        <taxon>Faecalicatena</taxon>
    </lineage>
</organism>
<evidence type="ECO:0000313" key="2">
    <source>
        <dbReference type="EMBL" id="PWJ28311.1"/>
    </source>
</evidence>
<feature type="transmembrane region" description="Helical" evidence="1">
    <location>
        <begin position="58"/>
        <end position="80"/>
    </location>
</feature>
<proteinExistence type="predicted"/>
<feature type="transmembrane region" description="Helical" evidence="1">
    <location>
        <begin position="6"/>
        <end position="24"/>
    </location>
</feature>
<dbReference type="Proteomes" id="UP000245845">
    <property type="component" value="Unassembled WGS sequence"/>
</dbReference>
<dbReference type="OrthoDB" id="2052373at2"/>
<keyword evidence="1" id="KW-0472">Membrane</keyword>
<keyword evidence="3" id="KW-1185">Reference proteome</keyword>
<sequence length="114" mass="12942">MDSMFGAISILILCCGVYSLYAWAKMKKDGHINEVLLLGKNFTERDCKDKSAYMQKAVPAVLVLGVITTLYGAIDAIHFYVTPVRILDLIAMAVFFVVLIWFMVYTTKLKNKYF</sequence>
<gene>
    <name evidence="2" type="ORF">A8806_109191</name>
</gene>
<dbReference type="RefSeq" id="WP_109732108.1">
    <property type="nucleotide sequence ID" value="NZ_BAAACK010000009.1"/>
</dbReference>
<dbReference type="AlphaFoldDB" id="A0A2Y9BFK9"/>
<evidence type="ECO:0000256" key="1">
    <source>
        <dbReference type="SAM" id="Phobius"/>
    </source>
</evidence>
<evidence type="ECO:0000313" key="3">
    <source>
        <dbReference type="Proteomes" id="UP000245845"/>
    </source>
</evidence>
<name>A0A2Y9BFK9_9FIRM</name>
<accession>A0A2Y9BFK9</accession>
<feature type="transmembrane region" description="Helical" evidence="1">
    <location>
        <begin position="86"/>
        <end position="105"/>
    </location>
</feature>
<evidence type="ECO:0008006" key="4">
    <source>
        <dbReference type="Google" id="ProtNLM"/>
    </source>
</evidence>
<protein>
    <recommendedName>
        <fullName evidence="4">DUF3784 domain-containing protein</fullName>
    </recommendedName>
</protein>
<keyword evidence="1" id="KW-0812">Transmembrane</keyword>
<reference evidence="2 3" key="1">
    <citation type="submission" date="2018-05" db="EMBL/GenBank/DDBJ databases">
        <title>The Hungate 1000. A catalogue of reference genomes from the rumen microbiome.</title>
        <authorList>
            <person name="Kelly W."/>
        </authorList>
    </citation>
    <scope>NUCLEOTIDE SEQUENCE [LARGE SCALE GENOMIC DNA]</scope>
    <source>
        <strain evidence="2 3">NLAE-zl-C242</strain>
    </source>
</reference>
<dbReference type="EMBL" id="QGDL01000009">
    <property type="protein sequence ID" value="PWJ28311.1"/>
    <property type="molecule type" value="Genomic_DNA"/>
</dbReference>
<keyword evidence="1" id="KW-1133">Transmembrane helix</keyword>
<comment type="caution">
    <text evidence="2">The sequence shown here is derived from an EMBL/GenBank/DDBJ whole genome shotgun (WGS) entry which is preliminary data.</text>
</comment>